<dbReference type="Gene3D" id="1.25.10.10">
    <property type="entry name" value="Leucine-rich Repeat Variant"/>
    <property type="match status" value="1"/>
</dbReference>
<sequence length="732" mass="84072">MRKGVLLILGLVLYVAAMAQIIIRPSVKTPTSFAIIIDRQSYNKAKTAVEAYRNSIEADHLGTYIAIDDWQKPEDIRQLLQKWHADKQQPLEGAVFVGDIPIPMIRDAQYLTSAFKMNQGNDWKVSSVPSDRFYDDFGLRFSFLKQDKEKPLYFYYSLTADSKPYLSPDIYSGRIKPLELKGHDKYKMLADYLNKVARLKRQEAHNVLDNLTMARGHSYNSEDPSAWAGEQIALREQMPQLFRRGHTVKFYDFNMMYPVKNLYLNEVMNPDLDVLLFHHHGATDTQYLNGYPEVSGVEASIANIKRYLHGKVLDRSKKTGRDSAVTYYAQRLDVPEHWCREAFDPAVQKADSLADAAQDIYTVDLRRLKTNARFVLFDACFNGSFHVDDNVAGAYIFNDGMTQATIGGTVNALQDKWPDEFIGLLSAGMRVGQFNRFGGYLESHVVGDPTLRFQDNSNLGFDINQGLTRHYCDAKFWRKILRSPVPDAQAMALRQLHLAGEKDMPALLKHTYETSDNFVVRMEAVKLLSLYYPDAGVEVLKESLNDSYELVRRLSAIYAERNGSPQLIPAIVATFLKRGHEPRLSFQLLNNIEAFDSPTMLHELDQQQSRYTLYSDAIVNKLRTALRQEPLRYKEIMDEINDFGSKPTRRKNTILRFRNMPRAKMIETILQSAANEKEDMDVRIAAIHTLGWYDTHYQRDMIARRLRQIESDNPALKAEIERSVNRLTCHAR</sequence>
<reference evidence="1 2" key="1">
    <citation type="submission" date="2021-01" db="EMBL/GenBank/DDBJ databases">
        <title>Prevotella A2931 sp. nov.</title>
        <authorList>
            <person name="Buhl M."/>
            <person name="Oberhettinger P."/>
        </authorList>
    </citation>
    <scope>NUCLEOTIDE SEQUENCE [LARGE SCALE GENOMIC DNA]</scope>
    <source>
        <strain evidence="1 2">A2931</strain>
    </source>
</reference>
<dbReference type="Proteomes" id="UP000664265">
    <property type="component" value="Unassembled WGS sequence"/>
</dbReference>
<dbReference type="InterPro" id="IPR016024">
    <property type="entry name" value="ARM-type_fold"/>
</dbReference>
<organism evidence="1 2">
    <name type="scientific">Prevotella illustrans</name>
    <dbReference type="NCBI Taxonomy" id="2800387"/>
    <lineage>
        <taxon>Bacteria</taxon>
        <taxon>Pseudomonadati</taxon>
        <taxon>Bacteroidota</taxon>
        <taxon>Bacteroidia</taxon>
        <taxon>Bacteroidales</taxon>
        <taxon>Prevotellaceae</taxon>
        <taxon>Prevotella</taxon>
    </lineage>
</organism>
<keyword evidence="2" id="KW-1185">Reference proteome</keyword>
<comment type="caution">
    <text evidence="1">The sequence shown here is derived from an EMBL/GenBank/DDBJ whole genome shotgun (WGS) entry which is preliminary data.</text>
</comment>
<dbReference type="EMBL" id="JAERMS010000001">
    <property type="protein sequence ID" value="MBO1362239.1"/>
    <property type="molecule type" value="Genomic_DNA"/>
</dbReference>
<gene>
    <name evidence="1" type="ORF">JHU38_00325</name>
</gene>
<accession>A0ABS3M268</accession>
<dbReference type="InterPro" id="IPR011989">
    <property type="entry name" value="ARM-like"/>
</dbReference>
<dbReference type="Pfam" id="PF13646">
    <property type="entry name" value="HEAT_2"/>
    <property type="match status" value="1"/>
</dbReference>
<evidence type="ECO:0000313" key="2">
    <source>
        <dbReference type="Proteomes" id="UP000664265"/>
    </source>
</evidence>
<dbReference type="SUPFAM" id="SSF48371">
    <property type="entry name" value="ARM repeat"/>
    <property type="match status" value="1"/>
</dbReference>
<name>A0ABS3M268_9BACT</name>
<evidence type="ECO:0000313" key="1">
    <source>
        <dbReference type="EMBL" id="MBO1362239.1"/>
    </source>
</evidence>
<protein>
    <submittedName>
        <fullName evidence="1">HEAT repeat domain-containing protein</fullName>
    </submittedName>
</protein>
<proteinExistence type="predicted"/>
<dbReference type="RefSeq" id="WP_107581565.1">
    <property type="nucleotide sequence ID" value="NZ_JAERMS010000001.1"/>
</dbReference>